<name>A0A841DN04_9ACTN</name>
<sequence length="501" mass="54865">MKRRPLAVVGGGLVLALLGYLVTSAEPVTAAESGINWQQCPDTDVKIDCATVDVPLDWSKPDGDKIHIGIARVKAKDQANRIGVAMMDPGGPGTSGVLDLTRRNGKVFSDAVHERFDVVTYDARGVNTSSRVVCDEALADKADKLLTPQSQADFDKMTAAKIELSEDCRRRTGPLYDHTDNRSVVKDIDAIRAALGEETITQIGYSYGSLAIQQYAEMFPRRVRALVSDGTADRSPKGASLEAWVDDHARILERNFVAFADWCDRTPSCVLYGKDTKKVYGELRERARAGKLTDPTTGDAIDFYQLNRLTGGSNYPEDWGRFATRLKGLYDGKASGGTTSAGAAQGTATQAGVPPRLPHEVWFCHDFDFKVKNYAEWNKLVKRTAAKYPNVQWSDHSTHALDCTGYTGKVTNPPRTPKVDKSVKLVVVGNLYDFATVYEGAQALAKQTRAPLLTYEGYGHTIYPTTPSYGPSTCINQAVDNFLINLKKPANTRCPDIETPK</sequence>
<dbReference type="Proteomes" id="UP000558997">
    <property type="component" value="Unassembled WGS sequence"/>
</dbReference>
<evidence type="ECO:0000256" key="1">
    <source>
        <dbReference type="ARBA" id="ARBA00010088"/>
    </source>
</evidence>
<dbReference type="Pfam" id="PF00561">
    <property type="entry name" value="Abhydrolase_1"/>
    <property type="match status" value="1"/>
</dbReference>
<dbReference type="Pfam" id="PF08386">
    <property type="entry name" value="Abhydrolase_4"/>
    <property type="match status" value="1"/>
</dbReference>
<dbReference type="SUPFAM" id="SSF53474">
    <property type="entry name" value="alpha/beta-Hydrolases"/>
    <property type="match status" value="1"/>
</dbReference>
<dbReference type="EMBL" id="JACHNF010000001">
    <property type="protein sequence ID" value="MBB5979912.1"/>
    <property type="molecule type" value="Genomic_DNA"/>
</dbReference>
<dbReference type="Gene3D" id="3.40.50.1820">
    <property type="entry name" value="alpha/beta hydrolase"/>
    <property type="match status" value="1"/>
</dbReference>
<dbReference type="GO" id="GO:0016787">
    <property type="term" value="F:hydrolase activity"/>
    <property type="evidence" value="ECO:0007669"/>
    <property type="project" value="UniProtKB-KW"/>
</dbReference>
<evidence type="ECO:0000313" key="7">
    <source>
        <dbReference type="Proteomes" id="UP000558997"/>
    </source>
</evidence>
<evidence type="ECO:0000256" key="3">
    <source>
        <dbReference type="ARBA" id="ARBA00022801"/>
    </source>
</evidence>
<dbReference type="InterPro" id="IPR029058">
    <property type="entry name" value="AB_hydrolase_fold"/>
</dbReference>
<evidence type="ECO:0000259" key="5">
    <source>
        <dbReference type="Pfam" id="PF08386"/>
    </source>
</evidence>
<gene>
    <name evidence="6" type="ORF">HDA44_003253</name>
</gene>
<dbReference type="AlphaFoldDB" id="A0A841DN04"/>
<comment type="caution">
    <text evidence="6">The sequence shown here is derived from an EMBL/GenBank/DDBJ whole genome shotgun (WGS) entry which is preliminary data.</text>
</comment>
<evidence type="ECO:0000259" key="4">
    <source>
        <dbReference type="Pfam" id="PF00561"/>
    </source>
</evidence>
<keyword evidence="7" id="KW-1185">Reference proteome</keyword>
<dbReference type="InterPro" id="IPR051601">
    <property type="entry name" value="Serine_prot/Carboxylest_S33"/>
</dbReference>
<evidence type="ECO:0000256" key="2">
    <source>
        <dbReference type="ARBA" id="ARBA00022729"/>
    </source>
</evidence>
<proteinExistence type="inferred from homology"/>
<feature type="domain" description="Peptidase S33 tripeptidyl aminopeptidase-like C-terminal" evidence="5">
    <location>
        <begin position="397"/>
        <end position="494"/>
    </location>
</feature>
<protein>
    <submittedName>
        <fullName evidence="6">Pimeloyl-ACP methyl ester carboxylesterase</fullName>
    </submittedName>
</protein>
<organism evidence="6 7">
    <name type="scientific">Kribbella solani</name>
    <dbReference type="NCBI Taxonomy" id="236067"/>
    <lineage>
        <taxon>Bacteria</taxon>
        <taxon>Bacillati</taxon>
        <taxon>Actinomycetota</taxon>
        <taxon>Actinomycetes</taxon>
        <taxon>Propionibacteriales</taxon>
        <taxon>Kribbellaceae</taxon>
        <taxon>Kribbella</taxon>
    </lineage>
</organism>
<keyword evidence="3" id="KW-0378">Hydrolase</keyword>
<dbReference type="PANTHER" id="PTHR43248">
    <property type="entry name" value="2-SUCCINYL-6-HYDROXY-2,4-CYCLOHEXADIENE-1-CARBOXYLATE SYNTHASE"/>
    <property type="match status" value="1"/>
</dbReference>
<dbReference type="InterPro" id="IPR000073">
    <property type="entry name" value="AB_hydrolase_1"/>
</dbReference>
<comment type="similarity">
    <text evidence="1">Belongs to the peptidase S33 family.</text>
</comment>
<reference evidence="6 7" key="1">
    <citation type="submission" date="2020-08" db="EMBL/GenBank/DDBJ databases">
        <title>Sequencing the genomes of 1000 actinobacteria strains.</title>
        <authorList>
            <person name="Klenk H.-P."/>
        </authorList>
    </citation>
    <scope>NUCLEOTIDE SEQUENCE [LARGE SCALE GENOMIC DNA]</scope>
    <source>
        <strain evidence="6 7">DSM 17294</strain>
    </source>
</reference>
<evidence type="ECO:0000313" key="6">
    <source>
        <dbReference type="EMBL" id="MBB5979912.1"/>
    </source>
</evidence>
<accession>A0A841DN04</accession>
<keyword evidence="2" id="KW-0732">Signal</keyword>
<dbReference type="PANTHER" id="PTHR43248:SF29">
    <property type="entry name" value="TRIPEPTIDYL AMINOPEPTIDASE"/>
    <property type="match status" value="1"/>
</dbReference>
<dbReference type="InterPro" id="IPR013595">
    <property type="entry name" value="Pept_S33_TAP-like_C"/>
</dbReference>
<dbReference type="RefSeq" id="WP_184835231.1">
    <property type="nucleotide sequence ID" value="NZ_BAAAVN010000006.1"/>
</dbReference>
<feature type="domain" description="AB hydrolase-1" evidence="4">
    <location>
        <begin position="90"/>
        <end position="297"/>
    </location>
</feature>